<dbReference type="Proteomes" id="UP000051521">
    <property type="component" value="Unassembled WGS sequence"/>
</dbReference>
<feature type="transmembrane region" description="Helical" evidence="1">
    <location>
        <begin position="43"/>
        <end position="67"/>
    </location>
</feature>
<organism evidence="2 4">
    <name type="scientific">Lactobacillus gigeriorum DSM 23908 = CRBIP 24.85</name>
    <dbReference type="NCBI Taxonomy" id="1423751"/>
    <lineage>
        <taxon>Bacteria</taxon>
        <taxon>Bacillati</taxon>
        <taxon>Bacillota</taxon>
        <taxon>Bacilli</taxon>
        <taxon>Lactobacillales</taxon>
        <taxon>Lactobacillaceae</taxon>
        <taxon>Lactobacillus</taxon>
    </lineage>
</organism>
<name>I7KN44_9LACO</name>
<sequence length="113" mass="13361">MNYFALINWLVFLLLYLIILRALRKFYKQTLQFAELLGANETLTNFIVSYGLLEDLSLAYVFTTLIYKYTYALIFNLHSAWLNRQPTIGLIIYFLVEIFGAIVYVFLRKKAKK</sequence>
<dbReference type="EMBL" id="CAKC01000023">
    <property type="protein sequence ID" value="CCI86464.1"/>
    <property type="molecule type" value="Genomic_DNA"/>
</dbReference>
<keyword evidence="1" id="KW-0472">Membrane</keyword>
<evidence type="ECO:0000256" key="1">
    <source>
        <dbReference type="SAM" id="Phobius"/>
    </source>
</evidence>
<comment type="caution">
    <text evidence="2">The sequence shown here is derived from an EMBL/GenBank/DDBJ whole genome shotgun (WGS) entry which is preliminary data.</text>
</comment>
<feature type="transmembrane region" description="Helical" evidence="1">
    <location>
        <begin position="87"/>
        <end position="107"/>
    </location>
</feature>
<evidence type="ECO:0000313" key="5">
    <source>
        <dbReference type="Proteomes" id="UP000051521"/>
    </source>
</evidence>
<dbReference type="AlphaFoldDB" id="I7KN44"/>
<proteinExistence type="predicted"/>
<gene>
    <name evidence="2" type="ORF">BN52_07660</name>
    <name evidence="3" type="ORF">FC38_GL001769</name>
</gene>
<dbReference type="RefSeq" id="WP_008472411.1">
    <property type="nucleotide sequence ID" value="NZ_AYZO01000008.1"/>
</dbReference>
<dbReference type="EMBL" id="AYZO01000008">
    <property type="protein sequence ID" value="KRN13849.1"/>
    <property type="molecule type" value="Genomic_DNA"/>
</dbReference>
<keyword evidence="1" id="KW-0812">Transmembrane</keyword>
<dbReference type="PATRIC" id="fig|1423751.3.peg.1833"/>
<dbReference type="STRING" id="1423751.FC38_GL001769"/>
<keyword evidence="1" id="KW-1133">Transmembrane helix</keyword>
<accession>I7KN44</accession>
<dbReference type="Proteomes" id="UP000009326">
    <property type="component" value="Unassembled WGS sequence"/>
</dbReference>
<evidence type="ECO:0008006" key="6">
    <source>
        <dbReference type="Google" id="ProtNLM"/>
    </source>
</evidence>
<reference evidence="3 5" key="2">
    <citation type="journal article" date="2015" name="Genome Announc.">
        <title>Expanding the biotechnology potential of lactobacilli through comparative genomics of 213 strains and associated genera.</title>
        <authorList>
            <person name="Sun Z."/>
            <person name="Harris H.M."/>
            <person name="McCann A."/>
            <person name="Guo C."/>
            <person name="Argimon S."/>
            <person name="Zhang W."/>
            <person name="Yang X."/>
            <person name="Jeffery I.B."/>
            <person name="Cooney J.C."/>
            <person name="Kagawa T.F."/>
            <person name="Liu W."/>
            <person name="Song Y."/>
            <person name="Salvetti E."/>
            <person name="Wrobel A."/>
            <person name="Rasinkangas P."/>
            <person name="Parkhill J."/>
            <person name="Rea M.C."/>
            <person name="O'Sullivan O."/>
            <person name="Ritari J."/>
            <person name="Douillard F.P."/>
            <person name="Paul Ross R."/>
            <person name="Yang R."/>
            <person name="Briner A.E."/>
            <person name="Felis G.E."/>
            <person name="de Vos W.M."/>
            <person name="Barrangou R."/>
            <person name="Klaenhammer T.R."/>
            <person name="Caufield P.W."/>
            <person name="Cui Y."/>
            <person name="Zhang H."/>
            <person name="O'Toole P.W."/>
        </authorList>
    </citation>
    <scope>NUCLEOTIDE SEQUENCE [LARGE SCALE GENOMIC DNA]</scope>
    <source>
        <strain evidence="3 5">DSM 23908</strain>
    </source>
</reference>
<protein>
    <recommendedName>
        <fullName evidence="6">Integral membrane protein</fullName>
    </recommendedName>
</protein>
<keyword evidence="5" id="KW-1185">Reference proteome</keyword>
<evidence type="ECO:0000313" key="4">
    <source>
        <dbReference type="Proteomes" id="UP000009326"/>
    </source>
</evidence>
<reference evidence="2 4" key="1">
    <citation type="submission" date="2012-06" db="EMBL/GenBank/DDBJ databases">
        <title>Draft genome sequence of Lactobacillus gigeriorum CRBIP 24.85T, isolated from chicken crop.</title>
        <authorList>
            <person name="Cousin S."/>
            <person name="Ma L."/>
            <person name="Creno S."/>
            <person name="Clermont D."/>
            <person name="Loux V."/>
            <person name="Bizet C."/>
            <person name="Bouchier C."/>
        </authorList>
    </citation>
    <scope>NUCLEOTIDE SEQUENCE [LARGE SCALE GENOMIC DNA]</scope>
    <source>
        <strain evidence="4">CRBIP 24.85T</strain>
        <strain evidence="2">Type strain: CRBIP 24.85</strain>
    </source>
</reference>
<feature type="transmembrane region" description="Helical" evidence="1">
    <location>
        <begin position="6"/>
        <end position="23"/>
    </location>
</feature>
<evidence type="ECO:0000313" key="3">
    <source>
        <dbReference type="EMBL" id="KRN13849.1"/>
    </source>
</evidence>
<evidence type="ECO:0000313" key="2">
    <source>
        <dbReference type="EMBL" id="CCI86464.1"/>
    </source>
</evidence>